<evidence type="ECO:0000256" key="1">
    <source>
        <dbReference type="SAM" id="SignalP"/>
    </source>
</evidence>
<feature type="chain" id="PRO_5005644597" description="DUF4397 domain-containing protein" evidence="1">
    <location>
        <begin position="33"/>
        <end position="447"/>
    </location>
</feature>
<evidence type="ECO:0000313" key="3">
    <source>
        <dbReference type="EMBL" id="KKO47309.1"/>
    </source>
</evidence>
<protein>
    <recommendedName>
        <fullName evidence="2">DUF4397 domain-containing protein</fullName>
    </recommendedName>
</protein>
<proteinExistence type="predicted"/>
<dbReference type="AlphaFoldDB" id="A0A0M2VA48"/>
<gene>
    <name evidence="3" type="ORF">WG68_01320</name>
</gene>
<keyword evidence="1" id="KW-0732">Signal</keyword>
<dbReference type="Proteomes" id="UP000034228">
    <property type="component" value="Unassembled WGS sequence"/>
</dbReference>
<dbReference type="InterPro" id="IPR025510">
    <property type="entry name" value="DUF4397"/>
</dbReference>
<name>A0A0M2VA48_9GAMM</name>
<dbReference type="PATRIC" id="fig|336831.14.peg.2474"/>
<comment type="caution">
    <text evidence="3">The sequence shown here is derived from an EMBL/GenBank/DDBJ whole genome shotgun (WGS) entry which is preliminary data.</text>
</comment>
<reference evidence="3 4" key="1">
    <citation type="submission" date="2015-03" db="EMBL/GenBank/DDBJ databases">
        <title>Draft genome sequences of two protease-producing strains of Arsukibacterium isolated from two cold and alkaline environments.</title>
        <authorList>
            <person name="Lylloff J.E."/>
            <person name="Skov L.B."/>
            <person name="Jepsen M."/>
            <person name="Hallin P.F."/>
            <person name="Sorensen S.J."/>
            <person name="Stougaard P."/>
            <person name="Glaring M.A."/>
        </authorList>
    </citation>
    <scope>NUCLEOTIDE SEQUENCE [LARGE SCALE GENOMIC DNA]</scope>
    <source>
        <strain evidence="3 4">GCM72</strain>
    </source>
</reference>
<feature type="signal peptide" evidence="1">
    <location>
        <begin position="1"/>
        <end position="32"/>
    </location>
</feature>
<evidence type="ECO:0000259" key="2">
    <source>
        <dbReference type="Pfam" id="PF14344"/>
    </source>
</evidence>
<organism evidence="3 4">
    <name type="scientific">Arsukibacterium ikkense</name>
    <dbReference type="NCBI Taxonomy" id="336831"/>
    <lineage>
        <taxon>Bacteria</taxon>
        <taxon>Pseudomonadati</taxon>
        <taxon>Pseudomonadota</taxon>
        <taxon>Gammaproteobacteria</taxon>
        <taxon>Chromatiales</taxon>
        <taxon>Chromatiaceae</taxon>
        <taxon>Arsukibacterium</taxon>
    </lineage>
</organism>
<dbReference type="EMBL" id="LAHO01000001">
    <property type="protein sequence ID" value="KKO47309.1"/>
    <property type="molecule type" value="Genomic_DNA"/>
</dbReference>
<keyword evidence="4" id="KW-1185">Reference proteome</keyword>
<feature type="domain" description="DUF4397" evidence="2">
    <location>
        <begin position="43"/>
        <end position="156"/>
    </location>
</feature>
<dbReference type="STRING" id="336831.WG68_01320"/>
<dbReference type="RefSeq" id="WP_046555838.1">
    <property type="nucleotide sequence ID" value="NZ_LAHO01000001.1"/>
</dbReference>
<dbReference type="PROSITE" id="PS51257">
    <property type="entry name" value="PROKAR_LIPOPROTEIN"/>
    <property type="match status" value="1"/>
</dbReference>
<evidence type="ECO:0000313" key="4">
    <source>
        <dbReference type="Proteomes" id="UP000034228"/>
    </source>
</evidence>
<accession>A0A0M2VA48</accession>
<dbReference type="Pfam" id="PF14344">
    <property type="entry name" value="DUF4397"/>
    <property type="match status" value="1"/>
</dbReference>
<dbReference type="OrthoDB" id="5758965at2"/>
<sequence>MKTALSASPLSFTSKLACTLALGALLSLTACGGSSDDQAVSKSYVQFYNGAADSANPNFRFDDKSVGSARFGDASNVITLDSASYTLAVQETGASSPLLSADVNLSEDQKHLYIITSTDQQFSYLSLSFAREKQLDDQFDLYLSNLAISQPNLDIYLSAADESFTDATLLDKLALHEISSTPSRNNTGKYNLYLAEAGADAPLFVGKNLDFAFENTYVLVVRDQHGPIANQLAVDVILNSSSVGRYMHQDAQAQFRLYNSLAQPLQAALDNSPLASLNADTLSNYQTLSKGDYSLSIRDSDHQLLLNSALLTATAGESQLVILYQNASNALEALAVKESDKPQLQSNDVIVSNLVADFDKLHYYFIRQDETIATARHNIKNLAFKKQQSLNLPKDYYAIALVHVADNGSTTLLDKTNSMMLQPGQRYLLTAEQDDTAASGYRLKLNF</sequence>